<evidence type="ECO:0000256" key="11">
    <source>
        <dbReference type="PIRSR" id="PIRSR016496-2"/>
    </source>
</evidence>
<dbReference type="GO" id="GO:0016301">
    <property type="term" value="F:kinase activity"/>
    <property type="evidence" value="ECO:0007669"/>
    <property type="project" value="UniProtKB-KW"/>
</dbReference>
<protein>
    <recommendedName>
        <fullName evidence="3">Isopentenyl phosphate kinase</fullName>
        <ecNumber evidence="2">2.7.4.26</ecNumber>
    </recommendedName>
</protein>
<dbReference type="AlphaFoldDB" id="A0A7S0AKH5"/>
<dbReference type="GO" id="GO:0102043">
    <property type="term" value="F:isopentenyl phosphate kinase activity"/>
    <property type="evidence" value="ECO:0007669"/>
    <property type="project" value="UniProtKB-EC"/>
</dbReference>
<evidence type="ECO:0000256" key="8">
    <source>
        <dbReference type="ARBA" id="ARBA00023229"/>
    </source>
</evidence>
<gene>
    <name evidence="13" type="ORF">PBAH0796_LOCUS17248</name>
</gene>
<dbReference type="GO" id="GO:0005829">
    <property type="term" value="C:cytosol"/>
    <property type="evidence" value="ECO:0007669"/>
    <property type="project" value="TreeGrafter"/>
</dbReference>
<feature type="binding site" evidence="10">
    <location>
        <begin position="51"/>
        <end position="55"/>
    </location>
    <ligand>
        <name>ATP</name>
        <dbReference type="ChEBI" id="CHEBI:30616"/>
    </ligand>
</feature>
<dbReference type="PROSITE" id="PS51257">
    <property type="entry name" value="PROKAR_LIPOPROTEIN"/>
    <property type="match status" value="1"/>
</dbReference>
<evidence type="ECO:0000256" key="6">
    <source>
        <dbReference type="ARBA" id="ARBA00022777"/>
    </source>
</evidence>
<evidence type="ECO:0000256" key="10">
    <source>
        <dbReference type="PIRSR" id="PIRSR016496-1"/>
    </source>
</evidence>
<evidence type="ECO:0000259" key="12">
    <source>
        <dbReference type="Pfam" id="PF00696"/>
    </source>
</evidence>
<evidence type="ECO:0000256" key="9">
    <source>
        <dbReference type="ARBA" id="ARBA00049063"/>
    </source>
</evidence>
<feature type="binding site" evidence="10">
    <location>
        <position position="282"/>
    </location>
    <ligand>
        <name>ATP</name>
        <dbReference type="ChEBI" id="CHEBI:30616"/>
    </ligand>
</feature>
<evidence type="ECO:0000256" key="3">
    <source>
        <dbReference type="ARBA" id="ARBA00017267"/>
    </source>
</evidence>
<feature type="binding site" evidence="10">
    <location>
        <position position="99"/>
    </location>
    <ligand>
        <name>substrate</name>
    </ligand>
</feature>
<keyword evidence="7 10" id="KW-0067">ATP-binding</keyword>
<keyword evidence="4" id="KW-0808">Transferase</keyword>
<evidence type="ECO:0000256" key="2">
    <source>
        <dbReference type="ARBA" id="ARBA00012908"/>
    </source>
</evidence>
<dbReference type="EMBL" id="HBEG01028379">
    <property type="protein sequence ID" value="CAD8365174.1"/>
    <property type="molecule type" value="Transcribed_RNA"/>
</dbReference>
<evidence type="ECO:0000256" key="7">
    <source>
        <dbReference type="ARBA" id="ARBA00022840"/>
    </source>
</evidence>
<dbReference type="InterPro" id="IPR036393">
    <property type="entry name" value="AceGlu_kinase-like_sf"/>
</dbReference>
<dbReference type="InterPro" id="IPR001048">
    <property type="entry name" value="Asp/Glu/Uridylate_kinase"/>
</dbReference>
<evidence type="ECO:0000313" key="13">
    <source>
        <dbReference type="EMBL" id="CAD8365174.1"/>
    </source>
</evidence>
<dbReference type="SUPFAM" id="SSF53633">
    <property type="entry name" value="Carbamate kinase-like"/>
    <property type="match status" value="1"/>
</dbReference>
<dbReference type="PANTHER" id="PTHR43654">
    <property type="entry name" value="GLUTAMATE 5-KINASE"/>
    <property type="match status" value="1"/>
</dbReference>
<proteinExistence type="inferred from homology"/>
<organism evidence="13">
    <name type="scientific">Pyrodinium bahamense</name>
    <dbReference type="NCBI Taxonomy" id="73915"/>
    <lineage>
        <taxon>Eukaryota</taxon>
        <taxon>Sar</taxon>
        <taxon>Alveolata</taxon>
        <taxon>Dinophyceae</taxon>
        <taxon>Gonyaulacales</taxon>
        <taxon>Pyrocystaceae</taxon>
        <taxon>Pyrodinium</taxon>
    </lineage>
</organism>
<feature type="binding site" evidence="10">
    <location>
        <position position="211"/>
    </location>
    <ligand>
        <name>substrate</name>
    </ligand>
</feature>
<keyword evidence="8" id="KW-0414">Isoprene biosynthesis</keyword>
<reference evidence="13" key="1">
    <citation type="submission" date="2021-01" db="EMBL/GenBank/DDBJ databases">
        <authorList>
            <person name="Corre E."/>
            <person name="Pelletier E."/>
            <person name="Niang G."/>
            <person name="Scheremetjew M."/>
            <person name="Finn R."/>
            <person name="Kale V."/>
            <person name="Holt S."/>
            <person name="Cochrane G."/>
            <person name="Meng A."/>
            <person name="Brown T."/>
            <person name="Cohen L."/>
        </authorList>
    </citation>
    <scope>NUCLEOTIDE SEQUENCE</scope>
    <source>
        <strain evidence="13">Pbaha01</strain>
    </source>
</reference>
<keyword evidence="5 10" id="KW-0547">Nucleotide-binding</keyword>
<comment type="similarity">
    <text evidence="1">Belongs to the isopentenyl phosphate kinase family.</text>
</comment>
<dbReference type="GO" id="GO:0005524">
    <property type="term" value="F:ATP binding"/>
    <property type="evidence" value="ECO:0007669"/>
    <property type="project" value="UniProtKB-KW"/>
</dbReference>
<evidence type="ECO:0000256" key="1">
    <source>
        <dbReference type="ARBA" id="ARBA00010540"/>
    </source>
</evidence>
<dbReference type="Gene3D" id="3.40.1160.10">
    <property type="entry name" value="Acetylglutamate kinase-like"/>
    <property type="match status" value="1"/>
</dbReference>
<feature type="binding site" evidence="10">
    <location>
        <position position="278"/>
    </location>
    <ligand>
        <name>ATP</name>
        <dbReference type="ChEBI" id="CHEBI:30616"/>
    </ligand>
</feature>
<evidence type="ECO:0000256" key="5">
    <source>
        <dbReference type="ARBA" id="ARBA00022741"/>
    </source>
</evidence>
<feature type="binding site" evidence="10">
    <location>
        <position position="232"/>
    </location>
    <ligand>
        <name>ATP</name>
        <dbReference type="ChEBI" id="CHEBI:30616"/>
    </ligand>
</feature>
<feature type="domain" description="Aspartate/glutamate/uridylate kinase" evidence="12">
    <location>
        <begin position="48"/>
        <end position="300"/>
    </location>
</feature>
<evidence type="ECO:0000256" key="4">
    <source>
        <dbReference type="ARBA" id="ARBA00022679"/>
    </source>
</evidence>
<dbReference type="NCBIfam" id="NF040647">
    <property type="entry name" value="IPPK_Arch"/>
    <property type="match status" value="1"/>
</dbReference>
<comment type="catalytic activity">
    <reaction evidence="9">
        <text>isopentenyl phosphate + ATP = isopentenyl diphosphate + ADP</text>
        <dbReference type="Rhea" id="RHEA:33963"/>
        <dbReference type="ChEBI" id="CHEBI:30616"/>
        <dbReference type="ChEBI" id="CHEBI:65078"/>
        <dbReference type="ChEBI" id="CHEBI:128769"/>
        <dbReference type="ChEBI" id="CHEBI:456216"/>
        <dbReference type="EC" id="2.7.4.26"/>
    </reaction>
</comment>
<dbReference type="PANTHER" id="PTHR43654:SF1">
    <property type="entry name" value="ISOPENTENYL PHOSPHATE KINASE"/>
    <property type="match status" value="1"/>
</dbReference>
<dbReference type="InterPro" id="IPR024192">
    <property type="entry name" value="Fosfomycin_R_FomA-type"/>
</dbReference>
<name>A0A7S0AKH5_9DINO</name>
<dbReference type="CDD" id="cd04241">
    <property type="entry name" value="AAK_FomA-like"/>
    <property type="match status" value="1"/>
</dbReference>
<dbReference type="EC" id="2.7.4.26" evidence="2"/>
<feature type="site" description="Transition state stabilizer" evidence="11">
    <location>
        <position position="60"/>
    </location>
</feature>
<dbReference type="GO" id="GO:0016114">
    <property type="term" value="P:terpenoid biosynthetic process"/>
    <property type="evidence" value="ECO:0007669"/>
    <property type="project" value="TreeGrafter"/>
</dbReference>
<dbReference type="Pfam" id="PF00696">
    <property type="entry name" value="AA_kinase"/>
    <property type="match status" value="1"/>
</dbReference>
<feature type="binding site" evidence="10">
    <location>
        <position position="94"/>
    </location>
    <ligand>
        <name>substrate</name>
    </ligand>
</feature>
<accession>A0A7S0AKH5</accession>
<keyword evidence="6" id="KW-0418">Kinase</keyword>
<sequence>MSKGCTPGDLSRSTPRPFAGHWPMGALLGCLETRQERPRGNTVSWADVVVKIGGSACTKKAQFETLNTEALDATAAQLAKLAGEGIRLAVIHGAGSFGHQQAKEYGVSKGTGEGPPAYPMPQRLCEGFAKTRLSVTTLNRHVISALVTQGLPAVAISPCPFVGTVKKKLPSLQLPTSTAEGVVGLIKRGLVPVVHGDAVLDVAQGAAILSGDVWMVELCKELLARSAVFVTDVDGVFTRPPSEPGAELVREILVDMKTGELELTGVSMNTASHDVTGGLKAKLESAAEVLVRAPSVQAVYIVRAGSEAAAQALRGATPTNGTTLRRKPAGGR</sequence>
<feature type="binding site" evidence="10">
    <location>
        <position position="95"/>
    </location>
    <ligand>
        <name>ATP</name>
        <dbReference type="ChEBI" id="CHEBI:30616"/>
    </ligand>
</feature>
<dbReference type="PIRSF" id="PIRSF016496">
    <property type="entry name" value="Kin_FomA"/>
    <property type="match status" value="1"/>
</dbReference>